<keyword evidence="4" id="KW-1133">Transmembrane helix</keyword>
<evidence type="ECO:0000256" key="3">
    <source>
        <dbReference type="ARBA" id="ARBA00022692"/>
    </source>
</evidence>
<organism evidence="7 8">
    <name type="scientific">Jimgerdemannia flammicorona</name>
    <dbReference type="NCBI Taxonomy" id="994334"/>
    <lineage>
        <taxon>Eukaryota</taxon>
        <taxon>Fungi</taxon>
        <taxon>Fungi incertae sedis</taxon>
        <taxon>Mucoromycota</taxon>
        <taxon>Mucoromycotina</taxon>
        <taxon>Endogonomycetes</taxon>
        <taxon>Endogonales</taxon>
        <taxon>Endogonaceae</taxon>
        <taxon>Jimgerdemannia</taxon>
    </lineage>
</organism>
<keyword evidence="8" id="KW-1185">Reference proteome</keyword>
<dbReference type="AlphaFoldDB" id="A0A433PRY9"/>
<keyword evidence="5" id="KW-0472">Membrane</keyword>
<comment type="caution">
    <text evidence="7">The sequence shown here is derived from an EMBL/GenBank/DDBJ whole genome shotgun (WGS) entry which is preliminary data.</text>
</comment>
<proteinExistence type="inferred from homology"/>
<reference evidence="7 8" key="1">
    <citation type="journal article" date="2018" name="New Phytol.">
        <title>Phylogenomics of Endogonaceae and evolution of mycorrhizas within Mucoromycota.</title>
        <authorList>
            <person name="Chang Y."/>
            <person name="Desiro A."/>
            <person name="Na H."/>
            <person name="Sandor L."/>
            <person name="Lipzen A."/>
            <person name="Clum A."/>
            <person name="Barry K."/>
            <person name="Grigoriev I.V."/>
            <person name="Martin F.M."/>
            <person name="Stajich J.E."/>
            <person name="Smith M.E."/>
            <person name="Bonito G."/>
            <person name="Spatafora J.W."/>
        </authorList>
    </citation>
    <scope>NUCLEOTIDE SEQUENCE [LARGE SCALE GENOMIC DNA]</scope>
    <source>
        <strain evidence="7 8">AD002</strain>
    </source>
</reference>
<evidence type="ECO:0000256" key="6">
    <source>
        <dbReference type="RuleBase" id="RU368066"/>
    </source>
</evidence>
<dbReference type="Pfam" id="PF04515">
    <property type="entry name" value="Choline_transpo"/>
    <property type="match status" value="1"/>
</dbReference>
<comment type="similarity">
    <text evidence="2 6">Belongs to the CTL (choline transporter-like) family.</text>
</comment>
<name>A0A433PRY9_9FUNG</name>
<dbReference type="InterPro" id="IPR007603">
    <property type="entry name" value="Choline_transptr-like"/>
</dbReference>
<accession>A0A433PRY9</accession>
<evidence type="ECO:0000313" key="8">
    <source>
        <dbReference type="Proteomes" id="UP000274822"/>
    </source>
</evidence>
<comment type="subcellular location">
    <subcellularLocation>
        <location evidence="6">Cell membrane</location>
        <topology evidence="6">Multi-pass membrane protein</topology>
    </subcellularLocation>
    <subcellularLocation>
        <location evidence="1">Membrane</location>
        <topology evidence="1">Multi-pass membrane protein</topology>
    </subcellularLocation>
</comment>
<evidence type="ECO:0000256" key="1">
    <source>
        <dbReference type="ARBA" id="ARBA00004141"/>
    </source>
</evidence>
<sequence length="193" mass="22093">MDYRFILAGVTAQWYFHRYVYMKYLTSSMVLGCSIHCRLLNIFLPVSYLYSQSRTHRTPGRKPYARRPLACHKHLFWHSMFWRPHLIDGTAIAARYAIREKGMCVVVLNVFESCLAAQWCSLLNMKSSNASPFVYFFSACIQCLEGIIDQVNNYTIIFAGITGEDFCSAARSATKTFRRNLVSGLLTGELSVL</sequence>
<evidence type="ECO:0000256" key="2">
    <source>
        <dbReference type="ARBA" id="ARBA00007168"/>
    </source>
</evidence>
<gene>
    <name evidence="7" type="ORF">BC938DRAFT_475589</name>
</gene>
<evidence type="ECO:0000256" key="5">
    <source>
        <dbReference type="ARBA" id="ARBA00023136"/>
    </source>
</evidence>
<protein>
    <recommendedName>
        <fullName evidence="6">Protein PNS1</fullName>
    </recommendedName>
</protein>
<evidence type="ECO:0000313" key="7">
    <source>
        <dbReference type="EMBL" id="RUS20281.1"/>
    </source>
</evidence>
<dbReference type="EMBL" id="RBNJ01021142">
    <property type="protein sequence ID" value="RUS20281.1"/>
    <property type="molecule type" value="Genomic_DNA"/>
</dbReference>
<comment type="function">
    <text evidence="6">Probably involved in transport through the plasma membrane.</text>
</comment>
<dbReference type="GO" id="GO:0005886">
    <property type="term" value="C:plasma membrane"/>
    <property type="evidence" value="ECO:0007669"/>
    <property type="project" value="UniProtKB-SubCell"/>
</dbReference>
<evidence type="ECO:0000256" key="4">
    <source>
        <dbReference type="ARBA" id="ARBA00022989"/>
    </source>
</evidence>
<dbReference type="GO" id="GO:0022857">
    <property type="term" value="F:transmembrane transporter activity"/>
    <property type="evidence" value="ECO:0007669"/>
    <property type="project" value="UniProtKB-UniRule"/>
</dbReference>
<dbReference type="Proteomes" id="UP000274822">
    <property type="component" value="Unassembled WGS sequence"/>
</dbReference>
<keyword evidence="3" id="KW-0812">Transmembrane</keyword>